<name>A0A1Z3HN61_9CYAN</name>
<evidence type="ECO:0000313" key="3">
    <source>
        <dbReference type="EMBL" id="ASC71731.1"/>
    </source>
</evidence>
<organism evidence="3 4">
    <name type="scientific">Halomicronema hongdechloris C2206</name>
    <dbReference type="NCBI Taxonomy" id="1641165"/>
    <lineage>
        <taxon>Bacteria</taxon>
        <taxon>Bacillati</taxon>
        <taxon>Cyanobacteriota</taxon>
        <taxon>Cyanophyceae</taxon>
        <taxon>Nodosilineales</taxon>
        <taxon>Nodosilineaceae</taxon>
        <taxon>Halomicronema</taxon>
    </lineage>
</organism>
<dbReference type="PANTHER" id="PTHR33825:SF5">
    <property type="entry name" value="TRANSMEMBRANE PROTEIN"/>
    <property type="match status" value="1"/>
</dbReference>
<keyword evidence="2" id="KW-0812">Transmembrane</keyword>
<dbReference type="Proteomes" id="UP000191901">
    <property type="component" value="Chromosome"/>
</dbReference>
<dbReference type="EMBL" id="CP021983">
    <property type="protein sequence ID" value="ASC71731.1"/>
    <property type="molecule type" value="Genomic_DNA"/>
</dbReference>
<keyword evidence="4" id="KW-1185">Reference proteome</keyword>
<dbReference type="KEGG" id="hhg:XM38_026850"/>
<feature type="compositionally biased region" description="Low complexity" evidence="1">
    <location>
        <begin position="146"/>
        <end position="156"/>
    </location>
</feature>
<keyword evidence="2" id="KW-0472">Membrane</keyword>
<dbReference type="PANTHER" id="PTHR33825">
    <property type="entry name" value="CHITINASE-LIKE PROTEIN"/>
    <property type="match status" value="1"/>
</dbReference>
<accession>A0A1Z3HN61</accession>
<keyword evidence="2" id="KW-1133">Transmembrane helix</keyword>
<evidence type="ECO:0000256" key="2">
    <source>
        <dbReference type="SAM" id="Phobius"/>
    </source>
</evidence>
<evidence type="ECO:0000313" key="4">
    <source>
        <dbReference type="Proteomes" id="UP000191901"/>
    </source>
</evidence>
<feature type="transmembrane region" description="Helical" evidence="2">
    <location>
        <begin position="6"/>
        <end position="30"/>
    </location>
</feature>
<feature type="region of interest" description="Disordered" evidence="1">
    <location>
        <begin position="119"/>
        <end position="178"/>
    </location>
</feature>
<sequence length="178" mass="19738">MVSPLIWLVLSFCLVAISVTTVLVAILPALRELARAARSAEKLFDTLNRELPPTLEALRLTSLELTELTDDVNESMQRAGDIVKQVDQGITVARQQAHQAQIGSRSLWAGVRAAWKVWRRSGQPARRPRSHRRPPKQRRRPPAPKSPSTPITLPRLPLLPLPPLPPGLPRTSARGCLN</sequence>
<protein>
    <recommendedName>
        <fullName evidence="5">DUF948 domain-containing protein</fullName>
    </recommendedName>
</protein>
<feature type="compositionally biased region" description="Basic residues" evidence="1">
    <location>
        <begin position="126"/>
        <end position="142"/>
    </location>
</feature>
<proteinExistence type="predicted"/>
<reference evidence="3 4" key="1">
    <citation type="journal article" date="2016" name="Biochim. Biophys. Acta">
        <title>Characterization of red-shifted phycobilisomes isolated from the chlorophyll f-containing cyanobacterium Halomicronema hongdechloris.</title>
        <authorList>
            <person name="Li Y."/>
            <person name="Lin Y."/>
            <person name="Garvey C.J."/>
            <person name="Birch D."/>
            <person name="Corkery R.W."/>
            <person name="Loughlin P.C."/>
            <person name="Scheer H."/>
            <person name="Willows R.D."/>
            <person name="Chen M."/>
        </authorList>
    </citation>
    <scope>NUCLEOTIDE SEQUENCE [LARGE SCALE GENOMIC DNA]</scope>
    <source>
        <strain evidence="3 4">C2206</strain>
    </source>
</reference>
<feature type="compositionally biased region" description="Pro residues" evidence="1">
    <location>
        <begin position="157"/>
        <end position="168"/>
    </location>
</feature>
<evidence type="ECO:0008006" key="5">
    <source>
        <dbReference type="Google" id="ProtNLM"/>
    </source>
</evidence>
<gene>
    <name evidence="3" type="ORF">XM38_026850</name>
</gene>
<dbReference type="RefSeq" id="WP_187329395.1">
    <property type="nucleotide sequence ID" value="NZ_CP021983.2"/>
</dbReference>
<dbReference type="AlphaFoldDB" id="A0A1Z3HN61"/>
<evidence type="ECO:0000256" key="1">
    <source>
        <dbReference type="SAM" id="MobiDB-lite"/>
    </source>
</evidence>